<proteinExistence type="predicted"/>
<evidence type="ECO:0008006" key="3">
    <source>
        <dbReference type="Google" id="ProtNLM"/>
    </source>
</evidence>
<gene>
    <name evidence="1" type="ORF">SSBP1_gp37</name>
</gene>
<organism evidence="1 2">
    <name type="scientific">Synechococcus phage S-SBP1</name>
    <dbReference type="NCBI Taxonomy" id="2735125"/>
    <lineage>
        <taxon>Viruses</taxon>
        <taxon>Duplodnaviria</taxon>
        <taxon>Heunggongvirae</taxon>
        <taxon>Uroviricota</taxon>
        <taxon>Caudoviricetes</taxon>
        <taxon>Autographivirales</taxon>
        <taxon>Sechaudvirinae</taxon>
        <taxon>Spiovirus</taxon>
        <taxon>Spiovirus sbp1</taxon>
    </lineage>
</organism>
<dbReference type="Proteomes" id="UP000502509">
    <property type="component" value="Segment"/>
</dbReference>
<name>A0A6M4EN55_9CAUD</name>
<sequence>MAIGAALGIASGVMSMFGGRKDNSAQIGAQAYQNTLSRRKTEIMNDYRARAYERTVQQVYKQFDENYAAANASFQTEQAKFAEQMMSFAFQKEGLLRQLDEAEGYAAATESYGKSADRARAIKTLGDYGRNNAKFVESIASAQRQYGRTIGGISGALEQANLQTSQPIIGGAPIAEMEARGYNAPISSGGGFFNTAMKIMGGIQTGLGVYKTADMAFNPNSVFNPNRYGGGGGGGGGGNTSSNFGVRPLTAGMNFFN</sequence>
<reference evidence="1 2" key="1">
    <citation type="submission" date="2020-05" db="EMBL/GenBank/DDBJ databases">
        <title>Programmed transcriptomes of a marine cyanopodovirus and its Synechococcus host during infection.</title>
        <authorList>
            <person name="Huang S."/>
        </authorList>
    </citation>
    <scope>NUCLEOTIDE SEQUENCE [LARGE SCALE GENOMIC DNA]</scope>
</reference>
<keyword evidence="2" id="KW-1185">Reference proteome</keyword>
<evidence type="ECO:0000313" key="1">
    <source>
        <dbReference type="EMBL" id="QJQ82603.1"/>
    </source>
</evidence>
<protein>
    <recommendedName>
        <fullName evidence="3">Internal virion protein</fullName>
    </recommendedName>
</protein>
<dbReference type="EMBL" id="MT424636">
    <property type="protein sequence ID" value="QJQ82603.1"/>
    <property type="molecule type" value="Genomic_DNA"/>
</dbReference>
<evidence type="ECO:0000313" key="2">
    <source>
        <dbReference type="Proteomes" id="UP000502509"/>
    </source>
</evidence>
<accession>A0A6M4EN55</accession>